<name>A0ABQ3PIY0_9ACTN</name>
<dbReference type="InterPro" id="IPR003646">
    <property type="entry name" value="SH3-like_bac-type"/>
</dbReference>
<evidence type="ECO:0000259" key="2">
    <source>
        <dbReference type="Pfam" id="PF08239"/>
    </source>
</evidence>
<proteinExistence type="predicted"/>
<feature type="domain" description="SH3b" evidence="2">
    <location>
        <begin position="35"/>
        <end position="86"/>
    </location>
</feature>
<dbReference type="EMBL" id="BNDW01000068">
    <property type="protein sequence ID" value="GHI24985.1"/>
    <property type="molecule type" value="Genomic_DNA"/>
</dbReference>
<dbReference type="Pfam" id="PF08239">
    <property type="entry name" value="SH3_3"/>
    <property type="match status" value="1"/>
</dbReference>
<dbReference type="Gene3D" id="2.30.30.40">
    <property type="entry name" value="SH3 Domains"/>
    <property type="match status" value="1"/>
</dbReference>
<gene>
    <name evidence="3" type="ORF">Shyd_63560</name>
</gene>
<comment type="caution">
    <text evidence="3">The sequence shown here is derived from an EMBL/GenBank/DDBJ whole genome shotgun (WGS) entry which is preliminary data.</text>
</comment>
<feature type="chain" id="PRO_5047164846" description="SH3b domain-containing protein" evidence="1">
    <location>
        <begin position="20"/>
        <end position="102"/>
    </location>
</feature>
<sequence length="102" mass="10892">MLGVTLTAVFLAALAPAPAAPERLEPCGYEADGPVHLRTGPSASRRSLGVLGPGDRVTVEREAGDWYRISLDARSRSGLRPGTEGWTVKRHLEPRTCSRPSG</sequence>
<evidence type="ECO:0000313" key="4">
    <source>
        <dbReference type="Proteomes" id="UP001052739"/>
    </source>
</evidence>
<accession>A0ABQ3PIY0</accession>
<evidence type="ECO:0000313" key="3">
    <source>
        <dbReference type="EMBL" id="GHI24985.1"/>
    </source>
</evidence>
<protein>
    <recommendedName>
        <fullName evidence="2">SH3b domain-containing protein</fullName>
    </recommendedName>
</protein>
<evidence type="ECO:0000256" key="1">
    <source>
        <dbReference type="SAM" id="SignalP"/>
    </source>
</evidence>
<reference evidence="3" key="1">
    <citation type="submission" date="2024-05" db="EMBL/GenBank/DDBJ databases">
        <title>Whole genome shotgun sequence of Streptomyces hydrogenans NBRC 13475.</title>
        <authorList>
            <person name="Komaki H."/>
            <person name="Tamura T."/>
        </authorList>
    </citation>
    <scope>NUCLEOTIDE SEQUENCE</scope>
    <source>
        <strain evidence="3">NBRC 13475</strain>
    </source>
</reference>
<keyword evidence="4" id="KW-1185">Reference proteome</keyword>
<organism evidence="3 4">
    <name type="scientific">Streptomyces hydrogenans</name>
    <dbReference type="NCBI Taxonomy" id="1873719"/>
    <lineage>
        <taxon>Bacteria</taxon>
        <taxon>Bacillati</taxon>
        <taxon>Actinomycetota</taxon>
        <taxon>Actinomycetes</taxon>
        <taxon>Kitasatosporales</taxon>
        <taxon>Streptomycetaceae</taxon>
        <taxon>Streptomyces</taxon>
    </lineage>
</organism>
<keyword evidence="1" id="KW-0732">Signal</keyword>
<dbReference type="Proteomes" id="UP001052739">
    <property type="component" value="Unassembled WGS sequence"/>
</dbReference>
<feature type="signal peptide" evidence="1">
    <location>
        <begin position="1"/>
        <end position="19"/>
    </location>
</feature>